<dbReference type="GO" id="GO:0003700">
    <property type="term" value="F:DNA-binding transcription factor activity"/>
    <property type="evidence" value="ECO:0007669"/>
    <property type="project" value="InterPro"/>
</dbReference>
<evidence type="ECO:0000259" key="5">
    <source>
        <dbReference type="PROSITE" id="PS51464"/>
    </source>
</evidence>
<dbReference type="InterPro" id="IPR000281">
    <property type="entry name" value="HTH_RpiR"/>
</dbReference>
<dbReference type="Pfam" id="PF01380">
    <property type="entry name" value="SIS"/>
    <property type="match status" value="1"/>
</dbReference>
<evidence type="ECO:0000256" key="2">
    <source>
        <dbReference type="ARBA" id="ARBA00023125"/>
    </source>
</evidence>
<dbReference type="PANTHER" id="PTHR30514:SF1">
    <property type="entry name" value="HTH-TYPE TRANSCRIPTIONAL REGULATOR HEXR-RELATED"/>
    <property type="match status" value="1"/>
</dbReference>
<dbReference type="InterPro" id="IPR001347">
    <property type="entry name" value="SIS_dom"/>
</dbReference>
<dbReference type="KEGG" id="ehn:H9Q80_00905"/>
<dbReference type="AlphaFoldDB" id="A0A7G9GP17"/>
<dbReference type="PROSITE" id="PS51071">
    <property type="entry name" value="HTH_RPIR"/>
    <property type="match status" value="1"/>
</dbReference>
<accession>A0A7G9GP17</accession>
<keyword evidence="7" id="KW-1185">Reference proteome</keyword>
<dbReference type="InterPro" id="IPR047640">
    <property type="entry name" value="RpiR-like"/>
</dbReference>
<dbReference type="PROSITE" id="PS51464">
    <property type="entry name" value="SIS"/>
    <property type="match status" value="1"/>
</dbReference>
<protein>
    <submittedName>
        <fullName evidence="6">MurR/RpiR family transcriptional regulator</fullName>
    </submittedName>
</protein>
<dbReference type="InterPro" id="IPR046348">
    <property type="entry name" value="SIS_dom_sf"/>
</dbReference>
<dbReference type="EMBL" id="CP060636">
    <property type="protein sequence ID" value="QNM12549.1"/>
    <property type="molecule type" value="Genomic_DNA"/>
</dbReference>
<keyword evidence="3" id="KW-0804">Transcription</keyword>
<dbReference type="Pfam" id="PF01418">
    <property type="entry name" value="HTH_6"/>
    <property type="match status" value="1"/>
</dbReference>
<dbReference type="Proteomes" id="UP000515856">
    <property type="component" value="Chromosome"/>
</dbReference>
<evidence type="ECO:0000256" key="1">
    <source>
        <dbReference type="ARBA" id="ARBA00023015"/>
    </source>
</evidence>
<dbReference type="GO" id="GO:0003677">
    <property type="term" value="F:DNA binding"/>
    <property type="evidence" value="ECO:0007669"/>
    <property type="project" value="UniProtKB-KW"/>
</dbReference>
<evidence type="ECO:0000256" key="3">
    <source>
        <dbReference type="ARBA" id="ARBA00023163"/>
    </source>
</evidence>
<dbReference type="InterPro" id="IPR009057">
    <property type="entry name" value="Homeodomain-like_sf"/>
</dbReference>
<dbReference type="CDD" id="cd05013">
    <property type="entry name" value="SIS_RpiR"/>
    <property type="match status" value="1"/>
</dbReference>
<dbReference type="GO" id="GO:0097367">
    <property type="term" value="F:carbohydrate derivative binding"/>
    <property type="evidence" value="ECO:0007669"/>
    <property type="project" value="InterPro"/>
</dbReference>
<dbReference type="SUPFAM" id="SSF46689">
    <property type="entry name" value="Homeodomain-like"/>
    <property type="match status" value="1"/>
</dbReference>
<feature type="domain" description="SIS" evidence="5">
    <location>
        <begin position="102"/>
        <end position="240"/>
    </location>
</feature>
<dbReference type="RefSeq" id="WP_117452906.1">
    <property type="nucleotide sequence ID" value="NZ_CP060636.1"/>
</dbReference>
<dbReference type="InterPro" id="IPR036388">
    <property type="entry name" value="WH-like_DNA-bd_sf"/>
</dbReference>
<evidence type="ECO:0000313" key="7">
    <source>
        <dbReference type="Proteomes" id="UP000515856"/>
    </source>
</evidence>
<gene>
    <name evidence="6" type="ORF">H9Q80_00905</name>
</gene>
<feature type="domain" description="HTH rpiR-type" evidence="4">
    <location>
        <begin position="1"/>
        <end position="77"/>
    </location>
</feature>
<dbReference type="PANTHER" id="PTHR30514">
    <property type="entry name" value="GLUCOKINASE"/>
    <property type="match status" value="1"/>
</dbReference>
<dbReference type="SUPFAM" id="SSF53697">
    <property type="entry name" value="SIS domain"/>
    <property type="match status" value="1"/>
</dbReference>
<dbReference type="InterPro" id="IPR035472">
    <property type="entry name" value="RpiR-like_SIS"/>
</dbReference>
<dbReference type="Gene3D" id="3.40.50.10490">
    <property type="entry name" value="Glucose-6-phosphate isomerase like protein, domain 1"/>
    <property type="match status" value="1"/>
</dbReference>
<name>A0A7G9GP17_9FIRM</name>
<organism evidence="6 7">
    <name type="scientific">[Eubacterium] hominis</name>
    <dbReference type="NCBI Taxonomy" id="2764325"/>
    <lineage>
        <taxon>Bacteria</taxon>
        <taxon>Bacillati</taxon>
        <taxon>Bacillota</taxon>
        <taxon>Erysipelotrichia</taxon>
        <taxon>Erysipelotrichales</taxon>
        <taxon>Erysipelotrichaceae</taxon>
        <taxon>Amedibacillus</taxon>
    </lineage>
</organism>
<reference evidence="6 7" key="1">
    <citation type="submission" date="2020-08" db="EMBL/GenBank/DDBJ databases">
        <authorList>
            <person name="Liu C."/>
            <person name="Sun Q."/>
        </authorList>
    </citation>
    <scope>NUCLEOTIDE SEQUENCE [LARGE SCALE GENOMIC DNA]</scope>
    <source>
        <strain evidence="6 7">NSJ-61</strain>
    </source>
</reference>
<proteinExistence type="predicted"/>
<evidence type="ECO:0000313" key="6">
    <source>
        <dbReference type="EMBL" id="QNM12549.1"/>
    </source>
</evidence>
<dbReference type="GO" id="GO:1901135">
    <property type="term" value="P:carbohydrate derivative metabolic process"/>
    <property type="evidence" value="ECO:0007669"/>
    <property type="project" value="InterPro"/>
</dbReference>
<sequence>MKLEQLLNEHFDELNKNEKTICQTILSNRERFAQYTSQDFADNCHVSRATLLRFCRKIGLTSFSDLKLLIKEETLPSQSEENIYDIYHALIEELRKFSYRSICEKIYQAKTIYIYGTGNEQKALAEECKRIFLTVGKCVIDLFDDGEVEFMKYSFKKDDMFFIISLSGETKEGIRILEHIAATKIQRVSITRLANNTISSLCETNLYVATKVLDQDYELVSAFYVLLDLLFINYLDYCREVDHES</sequence>
<keyword evidence="2" id="KW-0238">DNA-binding</keyword>
<dbReference type="Gene3D" id="1.10.10.10">
    <property type="entry name" value="Winged helix-like DNA-binding domain superfamily/Winged helix DNA-binding domain"/>
    <property type="match status" value="1"/>
</dbReference>
<evidence type="ECO:0000259" key="4">
    <source>
        <dbReference type="PROSITE" id="PS51071"/>
    </source>
</evidence>
<keyword evidence="1" id="KW-0805">Transcription regulation</keyword>